<proteinExistence type="predicted"/>
<dbReference type="Proteomes" id="UP000504724">
    <property type="component" value="Chromosome"/>
</dbReference>
<dbReference type="EMBL" id="CP054020">
    <property type="protein sequence ID" value="QKI90135.1"/>
    <property type="molecule type" value="Genomic_DNA"/>
</dbReference>
<evidence type="ECO:0000313" key="2">
    <source>
        <dbReference type="EMBL" id="QKI90135.1"/>
    </source>
</evidence>
<dbReference type="AlphaFoldDB" id="A0A7D4P622"/>
<keyword evidence="3" id="KW-1185">Reference proteome</keyword>
<reference evidence="2 3" key="1">
    <citation type="submission" date="2020-05" db="EMBL/GenBank/DDBJ databases">
        <title>Thiomicrorhabdus sediminis sp.nov. and Thiomicrorhabdus xiamenensis sp.nov., novel sulfur-oxidizing bacteria isolated from coastal sediment.</title>
        <authorList>
            <person name="Liu X."/>
        </authorList>
    </citation>
    <scope>NUCLEOTIDE SEQUENCE [LARGE SCALE GENOMIC DNA]</scope>
    <source>
        <strain evidence="2 3">G2</strain>
    </source>
</reference>
<feature type="signal peptide" evidence="1">
    <location>
        <begin position="1"/>
        <end position="21"/>
    </location>
</feature>
<evidence type="ECO:0008006" key="4">
    <source>
        <dbReference type="Google" id="ProtNLM"/>
    </source>
</evidence>
<evidence type="ECO:0000256" key="1">
    <source>
        <dbReference type="SAM" id="SignalP"/>
    </source>
</evidence>
<dbReference type="KEGG" id="txa:HQN79_11395"/>
<accession>A0A7D4P622</accession>
<evidence type="ECO:0000313" key="3">
    <source>
        <dbReference type="Proteomes" id="UP000504724"/>
    </source>
</evidence>
<keyword evidence="1" id="KW-0732">Signal</keyword>
<sequence length="158" mass="18237">MKQIKQWLLLTGLALSFQAQAFECTVEEWDIIVLQHQNLSAELTQQLQEYKALCASDFSQFPDDSACSSLMHKNKQLTDMTARLDETLLGLKQEADEWKKMSEACQRKEFTKLAEISLVKHDNLLRLVDKLTHGENSLKSRIRQCQESLGRESENHCH</sequence>
<feature type="chain" id="PRO_5028875347" description="Lysozyme inhibitor LprI N-terminal domain-containing protein" evidence="1">
    <location>
        <begin position="22"/>
        <end position="158"/>
    </location>
</feature>
<dbReference type="RefSeq" id="WP_173286649.1">
    <property type="nucleotide sequence ID" value="NZ_CP054020.1"/>
</dbReference>
<organism evidence="2 3">
    <name type="scientific">Thiomicrorhabdus xiamenensis</name>
    <dbReference type="NCBI Taxonomy" id="2739063"/>
    <lineage>
        <taxon>Bacteria</taxon>
        <taxon>Pseudomonadati</taxon>
        <taxon>Pseudomonadota</taxon>
        <taxon>Gammaproteobacteria</taxon>
        <taxon>Thiotrichales</taxon>
        <taxon>Piscirickettsiaceae</taxon>
        <taxon>Thiomicrorhabdus</taxon>
    </lineage>
</organism>
<gene>
    <name evidence="2" type="ORF">HQN79_11395</name>
</gene>
<protein>
    <recommendedName>
        <fullName evidence="4">Lysozyme inhibitor LprI N-terminal domain-containing protein</fullName>
    </recommendedName>
</protein>
<name>A0A7D4P622_9GAMM</name>